<dbReference type="Proteomes" id="UP001303285">
    <property type="component" value="Unassembled WGS sequence"/>
</dbReference>
<evidence type="ECO:0000313" key="2">
    <source>
        <dbReference type="Proteomes" id="UP001303285"/>
    </source>
</evidence>
<organism evidence="1 2">
    <name type="scientific">Nodularia spumigena UHCC 0060</name>
    <dbReference type="NCBI Taxonomy" id="3110300"/>
    <lineage>
        <taxon>Bacteria</taxon>
        <taxon>Bacillati</taxon>
        <taxon>Cyanobacteriota</taxon>
        <taxon>Cyanophyceae</taxon>
        <taxon>Nostocales</taxon>
        <taxon>Nodulariaceae</taxon>
        <taxon>Nodularia</taxon>
    </lineage>
</organism>
<keyword evidence="2" id="KW-1185">Reference proteome</keyword>
<reference evidence="1 2" key="1">
    <citation type="submission" date="2023-12" db="EMBL/GenBank/DDBJ databases">
        <title>Baltic Sea Cyanobacteria.</title>
        <authorList>
            <person name="Delbaje E."/>
            <person name="Fewer D.P."/>
            <person name="Shishido T.K."/>
        </authorList>
    </citation>
    <scope>NUCLEOTIDE SEQUENCE [LARGE SCALE GENOMIC DNA]</scope>
    <source>
        <strain evidence="1 2">UHCC 0060</strain>
    </source>
</reference>
<protein>
    <submittedName>
        <fullName evidence="1">Uncharacterized protein</fullName>
    </submittedName>
</protein>
<dbReference type="GeneID" id="78019391"/>
<accession>A0ABU5UQH8</accession>
<dbReference type="EMBL" id="JAYGHK010000027">
    <property type="protein sequence ID" value="MEA5608504.1"/>
    <property type="molecule type" value="Genomic_DNA"/>
</dbReference>
<proteinExistence type="predicted"/>
<dbReference type="RefSeq" id="WP_006198183.1">
    <property type="nucleotide sequence ID" value="NZ_JAYGHK010000027.1"/>
</dbReference>
<comment type="caution">
    <text evidence="1">The sequence shown here is derived from an EMBL/GenBank/DDBJ whole genome shotgun (WGS) entry which is preliminary data.</text>
</comment>
<gene>
    <name evidence="1" type="ORF">VB695_10525</name>
</gene>
<evidence type="ECO:0000313" key="1">
    <source>
        <dbReference type="EMBL" id="MEA5608504.1"/>
    </source>
</evidence>
<sequence length="63" mass="7227">MGLIDSWFDFGAERIAELKNRGYEDAKRCLVPIMETFSTLKNQRQSLDGLVNSTQRLFNDSSL</sequence>
<name>A0ABU5UQH8_NODSP</name>